<evidence type="ECO:0000256" key="3">
    <source>
        <dbReference type="ARBA" id="ARBA00022833"/>
    </source>
</evidence>
<evidence type="ECO:0000256" key="1">
    <source>
        <dbReference type="ARBA" id="ARBA00022723"/>
    </source>
</evidence>
<dbReference type="Pfam" id="PF05495">
    <property type="entry name" value="zf-CHY"/>
    <property type="match status" value="1"/>
</dbReference>
<dbReference type="VEuPathDB" id="CryptoDB:CHUDEA1_2590"/>
<evidence type="ECO:0000313" key="10">
    <source>
        <dbReference type="Proteomes" id="UP001429100"/>
    </source>
</evidence>
<evidence type="ECO:0000259" key="5">
    <source>
        <dbReference type="PROSITE" id="PS50089"/>
    </source>
</evidence>
<keyword evidence="3" id="KW-0862">Zinc</keyword>
<reference evidence="8" key="2">
    <citation type="submission" date="2015-08" db="EMBL/GenBank/DDBJ databases">
        <authorList>
            <person name="Babu N.S."/>
            <person name="Beckwith C.J."/>
            <person name="Beseler K.G."/>
            <person name="Brison A."/>
            <person name="Carone J.V."/>
            <person name="Caskin T.P."/>
            <person name="Diamond M."/>
            <person name="Durham M.E."/>
            <person name="Foxe J.M."/>
            <person name="Go M."/>
            <person name="Henderson B.A."/>
            <person name="Jones I.B."/>
            <person name="McGettigan J.A."/>
            <person name="Micheletti S.J."/>
            <person name="Nasrallah M.E."/>
            <person name="Ortiz D."/>
            <person name="Piller C.R."/>
            <person name="Privatt S.R."/>
            <person name="Schneider S.L."/>
            <person name="Sharp S."/>
            <person name="Smith T.C."/>
            <person name="Stanton J.D."/>
            <person name="Ullery H.E."/>
            <person name="Wilson R.J."/>
            <person name="Serrano M.G."/>
            <person name="Buck G."/>
            <person name="Lee V."/>
            <person name="Wang Y."/>
            <person name="Carvalho R."/>
            <person name="Voegtly L."/>
            <person name="Shi R."/>
            <person name="Duckworth R."/>
            <person name="Johnson A."/>
            <person name="Loviza R."/>
            <person name="Walstead R."/>
            <person name="Shah Z."/>
            <person name="Kiflezghi M."/>
            <person name="Wade K."/>
            <person name="Ball S.L."/>
            <person name="Bradley K.W."/>
            <person name="Asai D.J."/>
            <person name="Bowman C.A."/>
            <person name="Russell D.A."/>
            <person name="Pope W.H."/>
            <person name="Jacobs-Sera D."/>
            <person name="Hendrix R.W."/>
            <person name="Hatfull G.F."/>
        </authorList>
    </citation>
    <scope>NUCLEOTIDE SEQUENCE [LARGE SCALE GENOMIC DNA]</scope>
</reference>
<dbReference type="SUPFAM" id="SSF57850">
    <property type="entry name" value="RING/U-box"/>
    <property type="match status" value="1"/>
</dbReference>
<dbReference type="SUPFAM" id="SSF161219">
    <property type="entry name" value="CHY zinc finger-like"/>
    <property type="match status" value="1"/>
</dbReference>
<feature type="domain" description="RING-type" evidence="5">
    <location>
        <begin position="146"/>
        <end position="192"/>
    </location>
</feature>
<dbReference type="InterPro" id="IPR008913">
    <property type="entry name" value="Znf_CHY"/>
</dbReference>
<dbReference type="Gene3D" id="3.30.40.10">
    <property type="entry name" value="Zinc/RING finger domain, C3HC4 (zinc finger)"/>
    <property type="match status" value="1"/>
</dbReference>
<dbReference type="InterPro" id="IPR013083">
    <property type="entry name" value="Znf_RING/FYVE/PHD"/>
</dbReference>
<dbReference type="AlphaFoldDB" id="A0A0S4TCK3"/>
<dbReference type="VEuPathDB" id="CryptoDB:ChTU502y2012_412g0455"/>
<dbReference type="SUPFAM" id="SSF161245">
    <property type="entry name" value="Zinc hairpin stack"/>
    <property type="match status" value="1"/>
</dbReference>
<dbReference type="GO" id="GO:0008270">
    <property type="term" value="F:zinc ion binding"/>
    <property type="evidence" value="ECO:0007669"/>
    <property type="project" value="UniProtKB-KW"/>
</dbReference>
<keyword evidence="1" id="KW-0479">Metal-binding</keyword>
<dbReference type="InterPro" id="IPR017921">
    <property type="entry name" value="Znf_CTCHY"/>
</dbReference>
<evidence type="ECO:0000259" key="7">
    <source>
        <dbReference type="PROSITE" id="PS51270"/>
    </source>
</evidence>
<dbReference type="Proteomes" id="UP001429100">
    <property type="component" value="Unassembled WGS sequence"/>
</dbReference>
<dbReference type="InterPro" id="IPR001841">
    <property type="entry name" value="Znf_RING"/>
</dbReference>
<dbReference type="VEuPathDB" id="CryptoDB:GY17_00001267"/>
<reference evidence="9 10" key="3">
    <citation type="submission" date="2017-10" db="EMBL/GenBank/DDBJ databases">
        <title>Consistent, comparative and evidence-based genome annotation and re-annotation for the closely-related species, Cryptosporidium parvum, C. hominis and C. tyzzeri.</title>
        <authorList>
            <person name="Baptista R.P."/>
            <person name="Li Y."/>
            <person name="Sateriale A."/>
            <person name="Striepen B."/>
            <person name="Kissinger J.C."/>
        </authorList>
    </citation>
    <scope>NUCLEOTIDE SEQUENCE [LARGE SCALE GENOMIC DNA]</scope>
    <source>
        <strain evidence="9">30976</strain>
    </source>
</reference>
<evidence type="ECO:0000313" key="9">
    <source>
        <dbReference type="EMBL" id="PPS97320.1"/>
    </source>
</evidence>
<dbReference type="PROSITE" id="PS50089">
    <property type="entry name" value="ZF_RING_2"/>
    <property type="match status" value="1"/>
</dbReference>
<keyword evidence="10" id="KW-1185">Reference proteome</keyword>
<organism evidence="8">
    <name type="scientific">Cryptosporidium hominis</name>
    <dbReference type="NCBI Taxonomy" id="237895"/>
    <lineage>
        <taxon>Eukaryota</taxon>
        <taxon>Sar</taxon>
        <taxon>Alveolata</taxon>
        <taxon>Apicomplexa</taxon>
        <taxon>Conoidasida</taxon>
        <taxon>Coccidia</taxon>
        <taxon>Eucoccidiorida</taxon>
        <taxon>Eimeriorina</taxon>
        <taxon>Cryptosporidiidae</taxon>
        <taxon>Cryptosporidium</taxon>
    </lineage>
</organism>
<evidence type="ECO:0000259" key="6">
    <source>
        <dbReference type="PROSITE" id="PS51266"/>
    </source>
</evidence>
<dbReference type="InterPro" id="IPR027370">
    <property type="entry name" value="Znf-RING_euk"/>
</dbReference>
<dbReference type="VEuPathDB" id="CryptoDB:Chro.10290"/>
<name>A0A0S4TCK3_CRYHO</name>
<dbReference type="PANTHER" id="PTHR21319">
    <property type="entry name" value="RING FINGER AND CHY ZINC FINGER DOMAIN-CONTAINING PROTEIN 1"/>
    <property type="match status" value="1"/>
</dbReference>
<evidence type="ECO:0000313" key="8">
    <source>
        <dbReference type="EMBL" id="CUV04201.1"/>
    </source>
</evidence>
<dbReference type="InterPro" id="IPR037274">
    <property type="entry name" value="Znf_CHY_sf"/>
</dbReference>
<dbReference type="PROSITE" id="PS51270">
    <property type="entry name" value="ZF_CTCHY"/>
    <property type="match status" value="1"/>
</dbReference>
<dbReference type="EMBL" id="LN877947">
    <property type="protein sequence ID" value="CUV04201.1"/>
    <property type="molecule type" value="Genomic_DNA"/>
</dbReference>
<dbReference type="InterPro" id="IPR039512">
    <property type="entry name" value="RCHY1_zinc-ribbon"/>
</dbReference>
<sequence length="256" mass="29182">MDGCKHYKSRCGIIAPCCNNEYWCRHCHNESQEDHHEVDRFSIKEVVCRRCNKRQPASNSCINSAEYGEISGKKCDVTQFAKYFCSKCNLWDDNGIEKNVFHCDECGICRVGGQESYFHCKVCCMCYPLSIKETHKCIENSCRRPCPLCLEDLFYSIKTVSILNCGHTIHEDCLLLLGEAKGLTSLRCPICSKSLGDNSQIWNEIDKMIAESPIPEESKELVNIFCNDCNIKCNTYSHPYGLKCQVCGGYNTRLED</sequence>
<dbReference type="EMBL" id="JTAI01000044">
    <property type="protein sequence ID" value="PPS97320.1"/>
    <property type="molecule type" value="Genomic_DNA"/>
</dbReference>
<feature type="domain" description="CTCHY-type" evidence="7">
    <location>
        <begin position="80"/>
        <end position="145"/>
    </location>
</feature>
<dbReference type="GO" id="GO:0006511">
    <property type="term" value="P:ubiquitin-dependent protein catabolic process"/>
    <property type="evidence" value="ECO:0007669"/>
    <property type="project" value="TreeGrafter"/>
</dbReference>
<accession>A0A0S4TCK3</accession>
<gene>
    <name evidence="8" type="ORF">CHUDEA1_2590</name>
    <name evidence="9" type="ORF">GY17_00001267</name>
</gene>
<feature type="domain" description="CHY-type" evidence="6">
    <location>
        <begin position="1"/>
        <end position="66"/>
    </location>
</feature>
<dbReference type="PANTHER" id="PTHR21319:SF53">
    <property type="entry name" value="RING FINGER AND CHY ZINC FINGER DOMAIN-CONTAINING PROTEIN 1"/>
    <property type="match status" value="1"/>
</dbReference>
<dbReference type="GO" id="GO:0061630">
    <property type="term" value="F:ubiquitin protein ligase activity"/>
    <property type="evidence" value="ECO:0007669"/>
    <property type="project" value="TreeGrafter"/>
</dbReference>
<dbReference type="InterPro" id="IPR037275">
    <property type="entry name" value="Znf_CTCHY_sf"/>
</dbReference>
<dbReference type="SMART" id="SM00184">
    <property type="entry name" value="RING"/>
    <property type="match status" value="1"/>
</dbReference>
<dbReference type="GO" id="GO:0016567">
    <property type="term" value="P:protein ubiquitination"/>
    <property type="evidence" value="ECO:0007669"/>
    <property type="project" value="TreeGrafter"/>
</dbReference>
<dbReference type="Gene3D" id="2.20.28.10">
    <property type="match status" value="1"/>
</dbReference>
<dbReference type="Pfam" id="PF14599">
    <property type="entry name" value="zinc_ribbon_6"/>
    <property type="match status" value="1"/>
</dbReference>
<dbReference type="PROSITE" id="PS51266">
    <property type="entry name" value="ZF_CHY"/>
    <property type="match status" value="1"/>
</dbReference>
<protein>
    <submittedName>
        <fullName evidence="9">CHY/RING-type zinc finger containing PGPD14 protein</fullName>
    </submittedName>
</protein>
<proteinExistence type="predicted"/>
<dbReference type="Pfam" id="PF13445">
    <property type="entry name" value="zf-RING_UBOX"/>
    <property type="match status" value="1"/>
</dbReference>
<dbReference type="OrthoDB" id="411372at2759"/>
<evidence type="ECO:0000256" key="2">
    <source>
        <dbReference type="ARBA" id="ARBA00022771"/>
    </source>
</evidence>
<evidence type="ECO:0000256" key="4">
    <source>
        <dbReference type="PROSITE-ProRule" id="PRU00601"/>
    </source>
</evidence>
<dbReference type="Proteomes" id="UP000199752">
    <property type="component" value="Chromosome 1"/>
</dbReference>
<dbReference type="GO" id="GO:0005634">
    <property type="term" value="C:nucleus"/>
    <property type="evidence" value="ECO:0007669"/>
    <property type="project" value="TreeGrafter"/>
</dbReference>
<keyword evidence="2 4" id="KW-0863">Zinc-finger</keyword>
<reference evidence="9 10" key="1">
    <citation type="submission" date="2014-11" db="EMBL/GenBank/DDBJ databases">
        <title>Comparative genomic analysis of Cryptosporidium hominis reveals occurrence of genetic recombination in virulent subtypes.</title>
        <authorList>
            <person name="Guo Y."/>
            <person name="Tang K."/>
            <person name="Frace M."/>
            <person name="Li N."/>
            <person name="Roellig D.M."/>
            <person name="Sammons S."/>
            <person name="Knipe K."/>
            <person name="Rowe L."/>
            <person name="Feng Y."/>
            <person name="Xiao L."/>
        </authorList>
    </citation>
    <scope>NUCLEOTIDE SEQUENCE [LARGE SCALE GENOMIC DNA]</scope>
    <source>
        <strain evidence="9">30976</strain>
    </source>
</reference>